<sequence length="507" mass="58453">MSHCLFSDNDDEDIILSQNLDDIEKELAVINNIENDDDDIILSQILDNIEKELAEKNNIEKDVDYGELNLISTAEEFVKAEMEKESDYGEFNLISTAEEHVKEEVKSVVVERFQKTVSQVEIDTLIHSQTNANTRKNTKWSLNIFNEWRKCRSKGDNDIPELQDMTAEELDYWLQRFLVEFRKMNGDEYSPKSVYFIICGLMRHLKDHNIYINILEEADKRFVLTRKVLDAKMKELVSKGVGCKPKTADPVSNEDEDKLWNSGVFGFTNSTSLQYTVFFYACKLFGLRGRDEHRHLEADQFELGNDKNGYYIRYIGRNNKTFTGGLAHLKLKNKDIKHYCTNYGGQRCLYTVFKTYLDAIESGIFYRKPLQNGIRYGKQPVGINKLGNFMKEMCQQAGLVGNYTNHSGKKTCATEMYRNGQDEQSIMERTGHRSVEACRVYKIKSDEMQKQISSVLEAPISAKENSEPVSKKAKISASSPPLKDTRFNEFINTCGPIHFNNCKFTFM</sequence>
<dbReference type="Pfam" id="PF25561">
    <property type="entry name" value="QRICH1"/>
    <property type="match status" value="1"/>
</dbReference>
<dbReference type="InterPro" id="IPR057926">
    <property type="entry name" value="QRICH1_dom"/>
</dbReference>
<dbReference type="GO" id="GO:0006310">
    <property type="term" value="P:DNA recombination"/>
    <property type="evidence" value="ECO:0007669"/>
    <property type="project" value="UniProtKB-KW"/>
</dbReference>
<dbReference type="InterPro" id="IPR011010">
    <property type="entry name" value="DNA_brk_join_enz"/>
</dbReference>
<protein>
    <recommendedName>
        <fullName evidence="10">DUF3504 domain-containing protein</fullName>
    </recommendedName>
</protein>
<keyword evidence="4" id="KW-0233">DNA recombination</keyword>
<dbReference type="EMBL" id="JAZGQO010000018">
    <property type="protein sequence ID" value="KAK6167079.1"/>
    <property type="molecule type" value="Genomic_DNA"/>
</dbReference>
<evidence type="ECO:0000256" key="3">
    <source>
        <dbReference type="ARBA" id="ARBA00022843"/>
    </source>
</evidence>
<dbReference type="PANTHER" id="PTHR21446">
    <property type="entry name" value="DUF3504 DOMAIN-CONTAINING PROTEIN"/>
    <property type="match status" value="1"/>
</dbReference>
<keyword evidence="3" id="KW-0832">Ubl conjugation</keyword>
<name>A0AAN8GGK2_PATCE</name>
<dbReference type="PANTHER" id="PTHR21446:SF12">
    <property type="entry name" value="POTASSIUM CHANNEL TETRAMERIZATION DOMAIN CONTAINING 1"/>
    <property type="match status" value="1"/>
</dbReference>
<evidence type="ECO:0000259" key="7">
    <source>
        <dbReference type="Pfam" id="PF25561"/>
    </source>
</evidence>
<dbReference type="Proteomes" id="UP001347796">
    <property type="component" value="Unassembled WGS sequence"/>
</dbReference>
<reference evidence="8 9" key="1">
    <citation type="submission" date="2024-01" db="EMBL/GenBank/DDBJ databases">
        <title>The genome of the rayed Mediterranean limpet Patella caerulea (Linnaeus, 1758).</title>
        <authorList>
            <person name="Anh-Thu Weber A."/>
            <person name="Halstead-Nussloch G."/>
        </authorList>
    </citation>
    <scope>NUCLEOTIDE SEQUENCE [LARGE SCALE GENOMIC DNA]</scope>
    <source>
        <strain evidence="8">AATW-2023a</strain>
        <tissue evidence="8">Whole specimen</tissue>
    </source>
</reference>
<evidence type="ECO:0000256" key="1">
    <source>
        <dbReference type="ARBA" id="ARBA00022499"/>
    </source>
</evidence>
<proteinExistence type="predicted"/>
<accession>A0AAN8GGK2</accession>
<evidence type="ECO:0000256" key="4">
    <source>
        <dbReference type="ARBA" id="ARBA00023172"/>
    </source>
</evidence>
<gene>
    <name evidence="8" type="ORF">SNE40_021185</name>
</gene>
<evidence type="ECO:0000259" key="5">
    <source>
        <dbReference type="Pfam" id="PF00589"/>
    </source>
</evidence>
<feature type="domain" description="Tyr recombinase" evidence="5">
    <location>
        <begin position="377"/>
        <end position="445"/>
    </location>
</feature>
<dbReference type="InterPro" id="IPR021893">
    <property type="entry name" value="ZMYM2-like_C"/>
</dbReference>
<dbReference type="Gene3D" id="1.10.443.10">
    <property type="entry name" value="Intergrase catalytic core"/>
    <property type="match status" value="1"/>
</dbReference>
<dbReference type="InterPro" id="IPR052787">
    <property type="entry name" value="MAVS"/>
</dbReference>
<dbReference type="GO" id="GO:0015074">
    <property type="term" value="P:DNA integration"/>
    <property type="evidence" value="ECO:0007669"/>
    <property type="project" value="InterPro"/>
</dbReference>
<dbReference type="Pfam" id="PF12012">
    <property type="entry name" value="DUF3504"/>
    <property type="match status" value="1"/>
</dbReference>
<dbReference type="Pfam" id="PF00589">
    <property type="entry name" value="Phage_integrase"/>
    <property type="match status" value="1"/>
</dbReference>
<evidence type="ECO:0000313" key="9">
    <source>
        <dbReference type="Proteomes" id="UP001347796"/>
    </source>
</evidence>
<evidence type="ECO:0000259" key="6">
    <source>
        <dbReference type="Pfam" id="PF12012"/>
    </source>
</evidence>
<keyword evidence="1" id="KW-1017">Isopeptide bond</keyword>
<keyword evidence="2" id="KW-0597">Phosphoprotein</keyword>
<feature type="domain" description="QRICH1-like" evidence="7">
    <location>
        <begin position="161"/>
        <end position="217"/>
    </location>
</feature>
<organism evidence="8 9">
    <name type="scientific">Patella caerulea</name>
    <name type="common">Rayed Mediterranean limpet</name>
    <dbReference type="NCBI Taxonomy" id="87958"/>
    <lineage>
        <taxon>Eukaryota</taxon>
        <taxon>Metazoa</taxon>
        <taxon>Spiralia</taxon>
        <taxon>Lophotrochozoa</taxon>
        <taxon>Mollusca</taxon>
        <taxon>Gastropoda</taxon>
        <taxon>Patellogastropoda</taxon>
        <taxon>Patelloidea</taxon>
        <taxon>Patellidae</taxon>
        <taxon>Patella</taxon>
    </lineage>
</organism>
<dbReference type="AlphaFoldDB" id="A0AAN8GGK2"/>
<evidence type="ECO:0000256" key="2">
    <source>
        <dbReference type="ARBA" id="ARBA00022553"/>
    </source>
</evidence>
<evidence type="ECO:0000313" key="8">
    <source>
        <dbReference type="EMBL" id="KAK6167079.1"/>
    </source>
</evidence>
<comment type="caution">
    <text evidence="8">The sequence shown here is derived from an EMBL/GenBank/DDBJ whole genome shotgun (WGS) entry which is preliminary data.</text>
</comment>
<dbReference type="GO" id="GO:0003677">
    <property type="term" value="F:DNA binding"/>
    <property type="evidence" value="ECO:0007669"/>
    <property type="project" value="InterPro"/>
</dbReference>
<keyword evidence="9" id="KW-1185">Reference proteome</keyword>
<dbReference type="SUPFAM" id="SSF56349">
    <property type="entry name" value="DNA breaking-rejoining enzymes"/>
    <property type="match status" value="1"/>
</dbReference>
<dbReference type="InterPro" id="IPR013762">
    <property type="entry name" value="Integrase-like_cat_sf"/>
</dbReference>
<dbReference type="InterPro" id="IPR002104">
    <property type="entry name" value="Integrase_catalytic"/>
</dbReference>
<evidence type="ECO:0008006" key="10">
    <source>
        <dbReference type="Google" id="ProtNLM"/>
    </source>
</evidence>
<feature type="domain" description="ZMYM2-like/QRICH1 C-terminal" evidence="6">
    <location>
        <begin position="251"/>
        <end position="359"/>
    </location>
</feature>